<dbReference type="PANTHER" id="PTHR30118:SF6">
    <property type="entry name" value="HTH-TYPE TRANSCRIPTIONAL REGULATOR LEUO"/>
    <property type="match status" value="1"/>
</dbReference>
<dbReference type="InterPro" id="IPR005119">
    <property type="entry name" value="LysR_subst-bd"/>
</dbReference>
<comment type="similarity">
    <text evidence="1">Belongs to the LysR transcriptional regulatory family.</text>
</comment>
<evidence type="ECO:0000259" key="5">
    <source>
        <dbReference type="PROSITE" id="PS50931"/>
    </source>
</evidence>
<dbReference type="PANTHER" id="PTHR30118">
    <property type="entry name" value="HTH-TYPE TRANSCRIPTIONAL REGULATOR LEUO-RELATED"/>
    <property type="match status" value="1"/>
</dbReference>
<gene>
    <name evidence="6" type="primary">leuO_3</name>
    <name evidence="6" type="ORF">NCTC11647_03548</name>
</gene>
<dbReference type="Pfam" id="PF00126">
    <property type="entry name" value="HTH_1"/>
    <property type="match status" value="1"/>
</dbReference>
<protein>
    <submittedName>
        <fullName evidence="6">HTH-type transcriptional regulator LeuO</fullName>
    </submittedName>
</protein>
<dbReference type="GO" id="GO:0003700">
    <property type="term" value="F:DNA-binding transcription factor activity"/>
    <property type="evidence" value="ECO:0007669"/>
    <property type="project" value="InterPro"/>
</dbReference>
<feature type="domain" description="HTH lysR-type" evidence="5">
    <location>
        <begin position="29"/>
        <end position="86"/>
    </location>
</feature>
<dbReference type="Pfam" id="PF03466">
    <property type="entry name" value="LysR_substrate"/>
    <property type="match status" value="1"/>
</dbReference>
<keyword evidence="3" id="KW-0238">DNA-binding</keyword>
<evidence type="ECO:0000256" key="2">
    <source>
        <dbReference type="ARBA" id="ARBA00023015"/>
    </source>
</evidence>
<proteinExistence type="inferred from homology"/>
<dbReference type="AlphaFoldDB" id="A0A2X1XPT3"/>
<dbReference type="InterPro" id="IPR050389">
    <property type="entry name" value="LysR-type_TF"/>
</dbReference>
<dbReference type="Proteomes" id="UP000251647">
    <property type="component" value="Unassembled WGS sequence"/>
</dbReference>
<evidence type="ECO:0000256" key="3">
    <source>
        <dbReference type="ARBA" id="ARBA00023125"/>
    </source>
</evidence>
<organism evidence="6 7">
    <name type="scientific">Photobacterium damselae</name>
    <dbReference type="NCBI Taxonomy" id="38293"/>
    <lineage>
        <taxon>Bacteria</taxon>
        <taxon>Pseudomonadati</taxon>
        <taxon>Pseudomonadota</taxon>
        <taxon>Gammaproteobacteria</taxon>
        <taxon>Vibrionales</taxon>
        <taxon>Vibrionaceae</taxon>
        <taxon>Photobacterium</taxon>
    </lineage>
</organism>
<dbReference type="Gene3D" id="1.10.10.10">
    <property type="entry name" value="Winged helix-like DNA-binding domain superfamily/Winged helix DNA-binding domain"/>
    <property type="match status" value="1"/>
</dbReference>
<reference evidence="6 7" key="1">
    <citation type="submission" date="2018-06" db="EMBL/GenBank/DDBJ databases">
        <authorList>
            <consortium name="Pathogen Informatics"/>
            <person name="Doyle S."/>
        </authorList>
    </citation>
    <scope>NUCLEOTIDE SEQUENCE [LARGE SCALE GENOMIC DNA]</scope>
    <source>
        <strain evidence="6 7">NCTC11647</strain>
    </source>
</reference>
<accession>A0A2X1XPT3</accession>
<dbReference type="InterPro" id="IPR036388">
    <property type="entry name" value="WH-like_DNA-bd_sf"/>
</dbReference>
<dbReference type="SUPFAM" id="SSF53850">
    <property type="entry name" value="Periplasmic binding protein-like II"/>
    <property type="match status" value="1"/>
</dbReference>
<evidence type="ECO:0000256" key="4">
    <source>
        <dbReference type="ARBA" id="ARBA00023163"/>
    </source>
</evidence>
<dbReference type="GO" id="GO:0003677">
    <property type="term" value="F:DNA binding"/>
    <property type="evidence" value="ECO:0007669"/>
    <property type="project" value="UniProtKB-KW"/>
</dbReference>
<dbReference type="Gene3D" id="3.40.190.10">
    <property type="entry name" value="Periplasmic binding protein-like II"/>
    <property type="match status" value="2"/>
</dbReference>
<keyword evidence="2" id="KW-0805">Transcription regulation</keyword>
<keyword evidence="4" id="KW-0804">Transcription</keyword>
<dbReference type="EMBL" id="UATL01000005">
    <property type="protein sequence ID" value="SPY44599.1"/>
    <property type="molecule type" value="Genomic_DNA"/>
</dbReference>
<dbReference type="PROSITE" id="PS50931">
    <property type="entry name" value="HTH_LYSR"/>
    <property type="match status" value="1"/>
</dbReference>
<evidence type="ECO:0000313" key="7">
    <source>
        <dbReference type="Proteomes" id="UP000251647"/>
    </source>
</evidence>
<dbReference type="PRINTS" id="PR00039">
    <property type="entry name" value="HTHLYSR"/>
</dbReference>
<name>A0A2X1XPT3_PHODM</name>
<dbReference type="SUPFAM" id="SSF46785">
    <property type="entry name" value="Winged helix' DNA-binding domain"/>
    <property type="match status" value="1"/>
</dbReference>
<sequence>MFSFALGFILLESNNHLLWIADMPLSKKVDLNLLRVFVSAYQTQSVTKTAEQLDLTQSAVSNALNRLRDNLGNELFTRTGRGIKATRFAQELFQQIEPSYLTLETVLQGLHKFDPIESYRTFSVYCNEAIFHSLRQRLDTTIHDTNISVVLQELPPNEELIYEDLRLEKVDLVIDIAAPNSSQFQSQVVQQDHLCCVVSQQHPRITEDQVTKEQYLLERHAIMNMRRFNLLFIDWLVSDVLPPRKIYSEHNSLLSMLSALTYSDAVAVVPESIAVQYKDIFKLRMISFPFETKSFDSHLIWLKKMETNPANTWLRQLITDIIR</sequence>
<dbReference type="CDD" id="cd08466">
    <property type="entry name" value="PBP2_LeuO"/>
    <property type="match status" value="1"/>
</dbReference>
<dbReference type="InterPro" id="IPR036390">
    <property type="entry name" value="WH_DNA-bd_sf"/>
</dbReference>
<evidence type="ECO:0000313" key="6">
    <source>
        <dbReference type="EMBL" id="SPY44599.1"/>
    </source>
</evidence>
<evidence type="ECO:0000256" key="1">
    <source>
        <dbReference type="ARBA" id="ARBA00009437"/>
    </source>
</evidence>
<dbReference type="InterPro" id="IPR000847">
    <property type="entry name" value="LysR_HTH_N"/>
</dbReference>